<gene>
    <name evidence="2" type="ORF">Ctob_013892</name>
</gene>
<dbReference type="EMBL" id="JWZX01000299">
    <property type="protein sequence ID" value="KOO53287.1"/>
    <property type="molecule type" value="Genomic_DNA"/>
</dbReference>
<dbReference type="Proteomes" id="UP000037460">
    <property type="component" value="Unassembled WGS sequence"/>
</dbReference>
<feature type="region of interest" description="Disordered" evidence="1">
    <location>
        <begin position="115"/>
        <end position="138"/>
    </location>
</feature>
<protein>
    <submittedName>
        <fullName evidence="2">Uncharacterized protein</fullName>
    </submittedName>
</protein>
<sequence length="176" mass="19179">MSVGGDDDRCGGDSCEAKKAKRARLADEEWDRAVLTKPEWGGHKNTCVEFKKYVGGLGGVGNGYKPLATRYSKKEKPLSMFSQQYRKFMSKLFEMYGDEGVDDPRLISGAAHQAGWRHNHSEPTGVGADKGTGGGSHNHRFYPPEAAKAMVPGLKIKAKGLTTGQALSVLVQMFEE</sequence>
<organism evidence="2 3">
    <name type="scientific">Chrysochromulina tobinii</name>
    <dbReference type="NCBI Taxonomy" id="1460289"/>
    <lineage>
        <taxon>Eukaryota</taxon>
        <taxon>Haptista</taxon>
        <taxon>Haptophyta</taxon>
        <taxon>Prymnesiophyceae</taxon>
        <taxon>Prymnesiales</taxon>
        <taxon>Chrysochromulinaceae</taxon>
        <taxon>Chrysochromulina</taxon>
    </lineage>
</organism>
<comment type="caution">
    <text evidence="2">The sequence shown here is derived from an EMBL/GenBank/DDBJ whole genome shotgun (WGS) entry which is preliminary data.</text>
</comment>
<proteinExistence type="predicted"/>
<dbReference type="AlphaFoldDB" id="A0A0M0LQV9"/>
<name>A0A0M0LQV9_9EUKA</name>
<evidence type="ECO:0000256" key="1">
    <source>
        <dbReference type="SAM" id="MobiDB-lite"/>
    </source>
</evidence>
<keyword evidence="3" id="KW-1185">Reference proteome</keyword>
<evidence type="ECO:0000313" key="3">
    <source>
        <dbReference type="Proteomes" id="UP000037460"/>
    </source>
</evidence>
<reference evidence="3" key="1">
    <citation type="journal article" date="2015" name="PLoS Genet.">
        <title>Genome Sequence and Transcriptome Analyses of Chrysochromulina tobin: Metabolic Tools for Enhanced Algal Fitness in the Prominent Order Prymnesiales (Haptophyceae).</title>
        <authorList>
            <person name="Hovde B.T."/>
            <person name="Deodato C.R."/>
            <person name="Hunsperger H.M."/>
            <person name="Ryken S.A."/>
            <person name="Yost W."/>
            <person name="Jha R.K."/>
            <person name="Patterson J."/>
            <person name="Monnat R.J. Jr."/>
            <person name="Barlow S.B."/>
            <person name="Starkenburg S.R."/>
            <person name="Cattolico R.A."/>
        </authorList>
    </citation>
    <scope>NUCLEOTIDE SEQUENCE</scope>
    <source>
        <strain evidence="3">CCMP291</strain>
    </source>
</reference>
<evidence type="ECO:0000313" key="2">
    <source>
        <dbReference type="EMBL" id="KOO53287.1"/>
    </source>
</evidence>
<accession>A0A0M0LQV9</accession>